<dbReference type="Proteomes" id="UP001497480">
    <property type="component" value="Unassembled WGS sequence"/>
</dbReference>
<proteinExistence type="predicted"/>
<feature type="compositionally biased region" description="Low complexity" evidence="1">
    <location>
        <begin position="1"/>
        <end position="15"/>
    </location>
</feature>
<gene>
    <name evidence="2" type="ORF">LLUT_LOCUS27844</name>
</gene>
<feature type="region of interest" description="Disordered" evidence="1">
    <location>
        <begin position="1"/>
        <end position="22"/>
    </location>
</feature>
<evidence type="ECO:0000256" key="1">
    <source>
        <dbReference type="SAM" id="MobiDB-lite"/>
    </source>
</evidence>
<name>A0AAV1XZY4_LUPLU</name>
<reference evidence="2 3" key="1">
    <citation type="submission" date="2024-03" db="EMBL/GenBank/DDBJ databases">
        <authorList>
            <person name="Martinez-Hernandez J."/>
        </authorList>
    </citation>
    <scope>NUCLEOTIDE SEQUENCE [LARGE SCALE GENOMIC DNA]</scope>
</reference>
<evidence type="ECO:0000313" key="2">
    <source>
        <dbReference type="EMBL" id="CAL0326784.1"/>
    </source>
</evidence>
<protein>
    <recommendedName>
        <fullName evidence="4">DUF4050 domain-containing protein</fullName>
    </recommendedName>
</protein>
<evidence type="ECO:0000313" key="3">
    <source>
        <dbReference type="Proteomes" id="UP001497480"/>
    </source>
</evidence>
<dbReference type="PANTHER" id="PTHR33373:SF23">
    <property type="entry name" value="DUF4050 DOMAIN-CONTAINING PROTEIN"/>
    <property type="match status" value="1"/>
</dbReference>
<dbReference type="EMBL" id="CAXHTB010000019">
    <property type="protein sequence ID" value="CAL0326784.1"/>
    <property type="molecule type" value="Genomic_DNA"/>
</dbReference>
<evidence type="ECO:0008006" key="4">
    <source>
        <dbReference type="Google" id="ProtNLM"/>
    </source>
</evidence>
<sequence>MEYICSSSNTSQNHSSDSDDASNAKFTEAEIAWYNLRSEWAGDRSKRLQRQPREQIERGSDLYEEILLSACYNYHDPYKQSIPLAEILRFFGDFWGKDKWYLSLDRE</sequence>
<comment type="caution">
    <text evidence="2">The sequence shown here is derived from an EMBL/GenBank/DDBJ whole genome shotgun (WGS) entry which is preliminary data.</text>
</comment>
<dbReference type="PANTHER" id="PTHR33373">
    <property type="entry name" value="OS07G0479600 PROTEIN"/>
    <property type="match status" value="1"/>
</dbReference>
<accession>A0AAV1XZY4</accession>
<keyword evidence="3" id="KW-1185">Reference proteome</keyword>
<dbReference type="AlphaFoldDB" id="A0AAV1XZY4"/>
<organism evidence="2 3">
    <name type="scientific">Lupinus luteus</name>
    <name type="common">European yellow lupine</name>
    <dbReference type="NCBI Taxonomy" id="3873"/>
    <lineage>
        <taxon>Eukaryota</taxon>
        <taxon>Viridiplantae</taxon>
        <taxon>Streptophyta</taxon>
        <taxon>Embryophyta</taxon>
        <taxon>Tracheophyta</taxon>
        <taxon>Spermatophyta</taxon>
        <taxon>Magnoliopsida</taxon>
        <taxon>eudicotyledons</taxon>
        <taxon>Gunneridae</taxon>
        <taxon>Pentapetalae</taxon>
        <taxon>rosids</taxon>
        <taxon>fabids</taxon>
        <taxon>Fabales</taxon>
        <taxon>Fabaceae</taxon>
        <taxon>Papilionoideae</taxon>
        <taxon>50 kb inversion clade</taxon>
        <taxon>genistoids sensu lato</taxon>
        <taxon>core genistoids</taxon>
        <taxon>Genisteae</taxon>
        <taxon>Lupinus</taxon>
    </lineage>
</organism>